<evidence type="ECO:0000313" key="2">
    <source>
        <dbReference type="Proteomes" id="UP000070250"/>
    </source>
</evidence>
<keyword evidence="2" id="KW-1185">Reference proteome</keyword>
<dbReference type="KEGG" id="sdf:ACG33_07210"/>
<dbReference type="EMBL" id="CP011971">
    <property type="protein sequence ID" value="AMN46888.1"/>
    <property type="molecule type" value="Genomic_DNA"/>
</dbReference>
<evidence type="ECO:0008006" key="3">
    <source>
        <dbReference type="Google" id="ProtNLM"/>
    </source>
</evidence>
<protein>
    <recommendedName>
        <fullName evidence="3">Methyltransferase type 12</fullName>
    </recommendedName>
</protein>
<reference evidence="1 2" key="1">
    <citation type="submission" date="2015-06" db="EMBL/GenBank/DDBJ databases">
        <title>A Comprehensive Approach to Explore the Metabolic and Phylogenetic Diversity of Bacterial Steroid Degradation in the Environment: Testosterone as an Example.</title>
        <authorList>
            <person name="Yang F.-C."/>
            <person name="Chen Y.-L."/>
            <person name="Yu C.-P."/>
            <person name="Tang S.-L."/>
            <person name="Wang P.-H."/>
            <person name="Ismail W."/>
            <person name="Wang C.-H."/>
            <person name="Yang C.-Y."/>
            <person name="Chiang Y.-R."/>
        </authorList>
    </citation>
    <scope>NUCLEOTIDE SEQUENCE [LARGE SCALE GENOMIC DNA]</scope>
    <source>
        <strain evidence="1 2">DSM 18526</strain>
    </source>
</reference>
<dbReference type="Proteomes" id="UP000070250">
    <property type="component" value="Chromosome"/>
</dbReference>
<dbReference type="PATRIC" id="fig|465721.4.peg.1530"/>
<dbReference type="RefSeq" id="WP_066919927.1">
    <property type="nucleotide sequence ID" value="NZ_CP011971.1"/>
</dbReference>
<dbReference type="Gene3D" id="3.40.50.150">
    <property type="entry name" value="Vaccinia Virus protein VP39"/>
    <property type="match status" value="1"/>
</dbReference>
<gene>
    <name evidence="1" type="ORF">ACG33_07210</name>
</gene>
<sequence>MRSSFAAINSSKANFDEIYIRDDPRAYFSVLGSLDYMIPDLAEPVVRQLLNARIQRHGGAQLVLDVGCSYGINAAVHRFPLSFGALRSRYARHEMTALSSKQLAGLDKHFYDSWPEIGLARFIGLDVSAPAIQYARSVGLIDRGIIADLEHGSLAPQDALHVQQANVILSTGCVGYVTDKTYRQLLTAMKQPPWVVSFVLRMFPYDALASTLSEFGLVTERLAGATFVQRRFRDVEEFISTLDALGTNGIDTNGFESEGTFQADLFVSRPAADVHAAPLDEIITINSGRNRQIGTRYVQVETDHGVEIALEP</sequence>
<dbReference type="STRING" id="465721.ACG33_07210"/>
<proteinExistence type="predicted"/>
<evidence type="ECO:0000313" key="1">
    <source>
        <dbReference type="EMBL" id="AMN46888.1"/>
    </source>
</evidence>
<dbReference type="AlphaFoldDB" id="A0A127FBA7"/>
<dbReference type="OrthoDB" id="7055571at2"/>
<name>A0A127FBA7_STEDE</name>
<organism evidence="1 2">
    <name type="scientific">Steroidobacter denitrificans</name>
    <dbReference type="NCBI Taxonomy" id="465721"/>
    <lineage>
        <taxon>Bacteria</taxon>
        <taxon>Pseudomonadati</taxon>
        <taxon>Pseudomonadota</taxon>
        <taxon>Gammaproteobacteria</taxon>
        <taxon>Steroidobacterales</taxon>
        <taxon>Steroidobacteraceae</taxon>
        <taxon>Steroidobacter</taxon>
    </lineage>
</organism>
<dbReference type="SUPFAM" id="SSF53335">
    <property type="entry name" value="S-adenosyl-L-methionine-dependent methyltransferases"/>
    <property type="match status" value="1"/>
</dbReference>
<accession>A0A127FBA7</accession>
<dbReference type="InterPro" id="IPR029063">
    <property type="entry name" value="SAM-dependent_MTases_sf"/>
</dbReference>